<evidence type="ECO:0000256" key="1">
    <source>
        <dbReference type="ARBA" id="ARBA00000085"/>
    </source>
</evidence>
<dbReference type="STRING" id="45658.VSVS12_02020"/>
<dbReference type="GO" id="GO:0016787">
    <property type="term" value="F:hydrolase activity"/>
    <property type="evidence" value="ECO:0007669"/>
    <property type="project" value="UniProtKB-KW"/>
</dbReference>
<dbReference type="PROSITE" id="PS50109">
    <property type="entry name" value="HIS_KIN"/>
    <property type="match status" value="1"/>
</dbReference>
<protein>
    <recommendedName>
        <fullName evidence="2">histidine kinase</fullName>
        <ecNumber evidence="2">2.7.13.3</ecNumber>
    </recommendedName>
</protein>
<dbReference type="SMART" id="SM00448">
    <property type="entry name" value="REC"/>
    <property type="match status" value="1"/>
</dbReference>
<dbReference type="GeneID" id="96871056"/>
<dbReference type="PATRIC" id="fig|45658.6.peg.1981"/>
<dbReference type="Proteomes" id="UP000092528">
    <property type="component" value="Chromosome 1"/>
</dbReference>
<sequence length="833" mass="93823">MFEPFVHPILLLLLGVASLVLGWTVYFVYSLRMSGGTFERKISIPYLFYSLSVFAWILSNAFFYSPLLLKADNDAVVFMALFANLASSSAFAFAYLVTRQLVSDIDSTLSRYLQNTLFIVLISAAIYWNHRAGSTVEGVSVYAIGRFNIQLGSQATTFFLSAMVLIVLSFRNILLYSRHARPLQHIKSLYMLFGISVFMVSTIVIHAFIPLIWENFTLSWLPPALAVTEMLLMGYALVTSRFYSNRHILFSLLSVLLACSTIALPLILIINSISLYDATIIVALSCLVTGLAWRVIFRTTTHLASQLVYGQALSPTQKLNALTREFQKSTHSAISQIAQTLDIDQHDLQLVYNLQDEKAYTSQLYNQNSVIIFEEIEEQVLTHSSVSSVLKQLYVKMKRESVALVLPIFDHEDQMSHLLIARQKRSGHLYFCEEIHALQYVLKKAQGYINADKKVHQAQALANSIAHEMRNPLAQVQLQFEQLNNKLQINAPKIELEQELIKGKVAIERGRQLIDIILREVNDASLEQEPAVQTSIKQAIEQAVERYAFESDEMRQRLHISIEQDFHAKINDTLFNFVIFNLLRNASYYFDSYPQSHIDIRTIVGKYEHFVVVRDTGPGIPKSLQARIFDDFYSHNKSGGSGLGLGYCRRVMKAFGGSIQCYSKLGKFTEFHLSFPVDSLVSPANSPVITEENTAFVPINIAKQNDTADNGYTILVVDDKEVQRQLVKLLLNQLGYDAILANNGQVALEIIQSNPVDLVFMDIQMPVMNGFEAATIIKQTYPQIPVYALSGESGQRELDQIRQIMDGHLTKPTSKEALLATIQGEKQKTSVGA</sequence>
<dbReference type="InterPro" id="IPR004358">
    <property type="entry name" value="Sig_transdc_His_kin-like_C"/>
</dbReference>
<evidence type="ECO:0000256" key="2">
    <source>
        <dbReference type="ARBA" id="ARBA00012438"/>
    </source>
</evidence>
<dbReference type="SUPFAM" id="SSF55874">
    <property type="entry name" value="ATPase domain of HSP90 chaperone/DNA topoisomerase II/histidine kinase"/>
    <property type="match status" value="1"/>
</dbReference>
<dbReference type="GO" id="GO:0004673">
    <property type="term" value="F:protein histidine kinase activity"/>
    <property type="evidence" value="ECO:0007669"/>
    <property type="project" value="UniProtKB-EC"/>
</dbReference>
<dbReference type="EMBL" id="CP016414">
    <property type="protein sequence ID" value="ANU36080.1"/>
    <property type="molecule type" value="Genomic_DNA"/>
</dbReference>
<evidence type="ECO:0000313" key="6">
    <source>
        <dbReference type="Proteomes" id="UP000092528"/>
    </source>
</evidence>
<keyword evidence="3 5" id="KW-0808">Transferase</keyword>
<dbReference type="Gene3D" id="3.40.50.2300">
    <property type="match status" value="1"/>
</dbReference>
<dbReference type="CDD" id="cd17546">
    <property type="entry name" value="REC_hyHK_CKI1_RcsC-like"/>
    <property type="match status" value="1"/>
</dbReference>
<dbReference type="Pfam" id="PF00072">
    <property type="entry name" value="Response_reg"/>
    <property type="match status" value="1"/>
</dbReference>
<dbReference type="GO" id="GO:0000160">
    <property type="term" value="P:phosphorelay signal transduction system"/>
    <property type="evidence" value="ECO:0007669"/>
    <property type="project" value="InterPro"/>
</dbReference>
<evidence type="ECO:0000256" key="3">
    <source>
        <dbReference type="ARBA" id="ARBA00022679"/>
    </source>
</evidence>
<dbReference type="InterPro" id="IPR036890">
    <property type="entry name" value="HATPase_C_sf"/>
</dbReference>
<keyword evidence="5" id="KW-0378">Hydrolase</keyword>
<dbReference type="AlphaFoldDB" id="A0A1B1NPV8"/>
<dbReference type="Pfam" id="PF02518">
    <property type="entry name" value="HATPase_c"/>
    <property type="match status" value="1"/>
</dbReference>
<keyword evidence="6" id="KW-1185">Reference proteome</keyword>
<dbReference type="PROSITE" id="PS50110">
    <property type="entry name" value="RESPONSE_REGULATORY"/>
    <property type="match status" value="1"/>
</dbReference>
<comment type="catalytic activity">
    <reaction evidence="1">
        <text>ATP + protein L-histidine = ADP + protein N-phospho-L-histidine.</text>
        <dbReference type="EC" id="2.7.13.3"/>
    </reaction>
</comment>
<reference evidence="5 6" key="1">
    <citation type="submission" date="2016-07" db="EMBL/GenBank/DDBJ databases">
        <title>Genome sequencing of Vibrio scophthalmi strain VS-05, an isolated from Paralichthys olivaceus.</title>
        <authorList>
            <person name="Han H.-J."/>
        </authorList>
    </citation>
    <scope>NUCLEOTIDE SEQUENCE [LARGE SCALE GENOMIC DNA]</scope>
    <source>
        <strain evidence="5 6">VS-05</strain>
    </source>
</reference>
<dbReference type="SUPFAM" id="SSF52172">
    <property type="entry name" value="CheY-like"/>
    <property type="match status" value="1"/>
</dbReference>
<evidence type="ECO:0000256" key="4">
    <source>
        <dbReference type="ARBA" id="ARBA00022777"/>
    </source>
</evidence>
<dbReference type="RefSeq" id="WP_065430565.1">
    <property type="nucleotide sequence ID" value="NZ_CP016307.1"/>
</dbReference>
<dbReference type="InterPro" id="IPR005467">
    <property type="entry name" value="His_kinase_dom"/>
</dbReference>
<dbReference type="Gene3D" id="3.30.565.10">
    <property type="entry name" value="Histidine kinase-like ATPase, C-terminal domain"/>
    <property type="match status" value="1"/>
</dbReference>
<dbReference type="InterPro" id="IPR003594">
    <property type="entry name" value="HATPase_dom"/>
</dbReference>
<dbReference type="InterPro" id="IPR001789">
    <property type="entry name" value="Sig_transdc_resp-reg_receiver"/>
</dbReference>
<organism evidence="5 6">
    <name type="scientific">Vibrio scophthalmi</name>
    <dbReference type="NCBI Taxonomy" id="45658"/>
    <lineage>
        <taxon>Bacteria</taxon>
        <taxon>Pseudomonadati</taxon>
        <taxon>Pseudomonadota</taxon>
        <taxon>Gammaproteobacteria</taxon>
        <taxon>Vibrionales</taxon>
        <taxon>Vibrionaceae</taxon>
        <taxon>Vibrio</taxon>
    </lineage>
</organism>
<gene>
    <name evidence="5" type="primary">luxN</name>
    <name evidence="5" type="ORF">VSVS05_00949</name>
</gene>
<evidence type="ECO:0000313" key="5">
    <source>
        <dbReference type="EMBL" id="ANU36080.1"/>
    </source>
</evidence>
<dbReference type="PRINTS" id="PR00344">
    <property type="entry name" value="BCTRLSENSOR"/>
</dbReference>
<dbReference type="SMART" id="SM00387">
    <property type="entry name" value="HATPase_c"/>
    <property type="match status" value="1"/>
</dbReference>
<dbReference type="KEGG" id="vsc:VSVS12_02020"/>
<proteinExistence type="predicted"/>
<dbReference type="InterPro" id="IPR011006">
    <property type="entry name" value="CheY-like_superfamily"/>
</dbReference>
<accession>A0A1B1NPV8</accession>
<dbReference type="PANTHER" id="PTHR43047">
    <property type="entry name" value="TWO-COMPONENT HISTIDINE PROTEIN KINASE"/>
    <property type="match status" value="1"/>
</dbReference>
<name>A0A1B1NPV8_9VIBR</name>
<keyword evidence="4 5" id="KW-0418">Kinase</keyword>
<dbReference type="EC" id="2.7.13.3" evidence="2"/>